<sequence>MKPLYYLLGIIFLVATFFALATKPSYAQSCPSDCDAGCGVGFVCDYCQRDGDRGPATWNCSRRGCCNRPERCPGESGVCLEAGYHVNNRINCASDPDLCGPTPTRRPRPPTPTSTPAPLPTTGPARPRPDPYVPCSQFREPEFHSLRPYQASPCNQNVDQDALFCGNDLVLVDEFTIVKTFFAPPFYTQWTYSLDGQPIEPVPAENPLEELPCLVCRAGTCVPRIPGPMPGCDPGLNMCSGLGSECVGNCIDNGDGTETCFFNITRVRNIAIDLEGARLPIMGYTEPSLNNEDDPYRVINSVLQNETVEDALKVNEYVSWYLNGVIGRAEYNPPNLDTEEGRRKMTDYSGPLKKLLSFESQLTDRLFEVTRAGVDRHNQIVGCSVAGIPTACYPGGAPRFRLNQAFGRLLQYIPFSSTEDRVGEVEITDYSIQPVLFTGFRILSSSITNQQPAELFFAHMQESYELADLLQKPFSYQGANLDAEAEDSVVPYSPFCDLTTIRSNPGDHLFPGELSATVEYTAQVECTFCIPDPDIPGSLCRCLSGSTADCQPDADYCATDYGPVDCGEGITCGADCGSFPTGQPCDLYLAGATCVPQSWSCVGDFGVGPPPCPAGFRCGTNCSAPLPEQIDLTQECPNTVYVSFRTVTKTPLATEIWTRLVAGPSSVFRRIFPQIEDAPGRPIRRLWDIPAATSVIYEVLTPGVRVVAGNPGSGRDNVGELYFPHIGGIHEYFLKCIQKTLRPQGFGEGCATGPLPPQIANTGSGGNTGICGTYDAGSYVPPAPTRGSACEPGVAGWCSISTLTREINVERGLNWSSSQIRLAAIICNGESGGWTNALNDGCLCNRTCDFSIGLFQINALPGRCDGYLDPDAFIARPVNQCPNPGNWSCNSATRTYCCIPKSDAAAQECIDHWTDPDTNINKMITLSQNGTVWDPWAYYGVCF</sequence>
<name>A0A0G0PWI9_9BACT</name>
<dbReference type="Proteomes" id="UP000034932">
    <property type="component" value="Unassembled WGS sequence"/>
</dbReference>
<dbReference type="STRING" id="1618573.UT19_C0008G0021"/>
<dbReference type="EMBL" id="LBVW01000008">
    <property type="protein sequence ID" value="KKQ93696.1"/>
    <property type="molecule type" value="Genomic_DNA"/>
</dbReference>
<gene>
    <name evidence="3" type="ORF">UT19_C0008G0021</name>
</gene>
<accession>A0A0G0PWI9</accession>
<feature type="compositionally biased region" description="Pro residues" evidence="1">
    <location>
        <begin position="109"/>
        <end position="121"/>
    </location>
</feature>
<organism evidence="3 4">
    <name type="scientific">Candidatus Woesebacteria bacterium GW2011_GWB1_39_10b</name>
    <dbReference type="NCBI Taxonomy" id="1618573"/>
    <lineage>
        <taxon>Bacteria</taxon>
        <taxon>Candidatus Woeseibacteriota</taxon>
    </lineage>
</organism>
<feature type="chain" id="PRO_5002534008" description="Transglycosylase SLT domain-containing protein" evidence="2">
    <location>
        <begin position="28"/>
        <end position="943"/>
    </location>
</feature>
<feature type="region of interest" description="Disordered" evidence="1">
    <location>
        <begin position="98"/>
        <end position="130"/>
    </location>
</feature>
<evidence type="ECO:0000256" key="1">
    <source>
        <dbReference type="SAM" id="MobiDB-lite"/>
    </source>
</evidence>
<comment type="caution">
    <text evidence="3">The sequence shown here is derived from an EMBL/GenBank/DDBJ whole genome shotgun (WGS) entry which is preliminary data.</text>
</comment>
<evidence type="ECO:0008006" key="5">
    <source>
        <dbReference type="Google" id="ProtNLM"/>
    </source>
</evidence>
<keyword evidence="2" id="KW-0732">Signal</keyword>
<evidence type="ECO:0000256" key="2">
    <source>
        <dbReference type="SAM" id="SignalP"/>
    </source>
</evidence>
<dbReference type="AlphaFoldDB" id="A0A0G0PWI9"/>
<protein>
    <recommendedName>
        <fullName evidence="5">Transglycosylase SLT domain-containing protein</fullName>
    </recommendedName>
</protein>
<feature type="signal peptide" evidence="2">
    <location>
        <begin position="1"/>
        <end position="27"/>
    </location>
</feature>
<evidence type="ECO:0000313" key="4">
    <source>
        <dbReference type="Proteomes" id="UP000034932"/>
    </source>
</evidence>
<reference evidence="3 4" key="1">
    <citation type="journal article" date="2015" name="Nature">
        <title>rRNA introns, odd ribosomes, and small enigmatic genomes across a large radiation of phyla.</title>
        <authorList>
            <person name="Brown C.T."/>
            <person name="Hug L.A."/>
            <person name="Thomas B.C."/>
            <person name="Sharon I."/>
            <person name="Castelle C.J."/>
            <person name="Singh A."/>
            <person name="Wilkins M.J."/>
            <person name="Williams K.H."/>
            <person name="Banfield J.F."/>
        </authorList>
    </citation>
    <scope>NUCLEOTIDE SEQUENCE [LARGE SCALE GENOMIC DNA]</scope>
</reference>
<evidence type="ECO:0000313" key="3">
    <source>
        <dbReference type="EMBL" id="KKQ93696.1"/>
    </source>
</evidence>
<proteinExistence type="predicted"/>